<dbReference type="Gene3D" id="3.40.50.12780">
    <property type="entry name" value="N-terminal domain of ligase-like"/>
    <property type="match status" value="1"/>
</dbReference>
<feature type="domain" description="AMP-dependent synthetase/ligase" evidence="2">
    <location>
        <begin position="13"/>
        <end position="338"/>
    </location>
</feature>
<dbReference type="RefSeq" id="WP_019436678.1">
    <property type="nucleotide sequence ID" value="NZ_ALNR01000013.1"/>
</dbReference>
<dbReference type="InterPro" id="IPR000873">
    <property type="entry name" value="AMP-dep_synth/lig_dom"/>
</dbReference>
<dbReference type="EMBL" id="CP009974">
    <property type="protein sequence ID" value="AJA16328.1"/>
    <property type="molecule type" value="Genomic_DNA"/>
</dbReference>
<name>A0AA34RZY4_PSEPU</name>
<dbReference type="AlphaFoldDB" id="A0AA34RZY4"/>
<accession>A0AA34RZY4</accession>
<evidence type="ECO:0000313" key="4">
    <source>
        <dbReference type="Proteomes" id="UP000017753"/>
    </source>
</evidence>
<reference evidence="3 4" key="1">
    <citation type="submission" date="2014-11" db="EMBL/GenBank/DDBJ databases">
        <title>Complete genome sequence of Pseudomonas putida S12 including megaplasmid pTTS12.</title>
        <authorList>
            <person name="Kuepper J."/>
            <person name="Ruijssenaars H.J."/>
            <person name="Blank L.M."/>
            <person name="de Winde J.H."/>
            <person name="Wierckx N."/>
        </authorList>
    </citation>
    <scope>NUCLEOTIDE SEQUENCE [LARGE SCALE GENOMIC DNA]</scope>
    <source>
        <strain evidence="3 4">S12</strain>
    </source>
</reference>
<proteinExistence type="predicted"/>
<evidence type="ECO:0000313" key="3">
    <source>
        <dbReference type="EMBL" id="AJA16328.1"/>
    </source>
</evidence>
<keyword evidence="1" id="KW-0436">Ligase</keyword>
<organism evidence="3 4">
    <name type="scientific">Pseudomonas putida S12</name>
    <dbReference type="NCBI Taxonomy" id="1215087"/>
    <lineage>
        <taxon>Bacteria</taxon>
        <taxon>Pseudomonadati</taxon>
        <taxon>Pseudomonadota</taxon>
        <taxon>Gammaproteobacteria</taxon>
        <taxon>Pseudomonadales</taxon>
        <taxon>Pseudomonadaceae</taxon>
        <taxon>Pseudomonas</taxon>
    </lineage>
</organism>
<sequence>MRHELTAFQTLLRQHAFEHPDAVAVQGDAQRYTYRQLLDEVESRAGCLRSQSPGTFAVVLDNGPEALFWDLAALFAERASVTVPSFFSATQFQHCLQQSGVTAVVCQAQWAEQLIALGFARQAPAGVWQRDSFVAPALPEGTAKITYTSGSTGTPKGVCLSAETLLRVAHELEAASRPTEPQRYLAVLPLGVLLENLGVYAALMAGACVQLYPQQQLGMGGASQVDFKRLLGAIALSGAQSLILVPQLLMGLVTAIERGLMRVGPLRLVAVGGARVSPSLLARAEAVGLPVFEGYGLSECASVVALNRTGAVRPGSVGKPLPHVQVRIAEDGEVLVAGSTLLGYLGEPPVTGQWWATGDVGHLDEEGYLYLDGRKKHQFITSFGRNVNPEWVEAELSQSGVIAQAFVHGEALPRNLALLWPLDPGISDEGIEQAVQQCNARLPDYARVHAWRRLPVPLSTLDETLTANGRPRREAILQRYHTLLSDISL</sequence>
<dbReference type="InterPro" id="IPR050237">
    <property type="entry name" value="ATP-dep_AMP-bd_enzyme"/>
</dbReference>
<reference evidence="3 4" key="2">
    <citation type="submission" date="2014-11" db="EMBL/GenBank/DDBJ databases">
        <title>Draft genome sequence of the solvent-tolerant Pseudomonas putida S12 including megaplasmid pTTS12.</title>
        <authorList>
            <person name="Wierckx N."/>
            <person name="Nijkamp J."/>
            <person name="Ballerstedt H."/>
            <person name="Siezen R.J."/>
            <person name="Wels M."/>
            <person name="de Ridder D."/>
            <person name="de Winde J.H."/>
            <person name="Ruijssenaars H.J."/>
        </authorList>
    </citation>
    <scope>NUCLEOTIDE SEQUENCE [LARGE SCALE GENOMIC DNA]</scope>
    <source>
        <strain evidence="3 4">S12</strain>
    </source>
</reference>
<dbReference type="PANTHER" id="PTHR43767">
    <property type="entry name" value="LONG-CHAIN-FATTY-ACID--COA LIGASE"/>
    <property type="match status" value="1"/>
</dbReference>
<dbReference type="Pfam" id="PF00501">
    <property type="entry name" value="AMP-binding"/>
    <property type="match status" value="1"/>
</dbReference>
<dbReference type="PANTHER" id="PTHR43767:SF8">
    <property type="entry name" value="LONG-CHAIN-FATTY-ACID--COA LIGASE"/>
    <property type="match status" value="1"/>
</dbReference>
<gene>
    <name evidence="3" type="ORF">RPPX_24345</name>
</gene>
<dbReference type="InterPro" id="IPR020845">
    <property type="entry name" value="AMP-binding_CS"/>
</dbReference>
<evidence type="ECO:0000259" key="2">
    <source>
        <dbReference type="Pfam" id="PF00501"/>
    </source>
</evidence>
<dbReference type="SUPFAM" id="SSF56801">
    <property type="entry name" value="Acetyl-CoA synthetase-like"/>
    <property type="match status" value="1"/>
</dbReference>
<dbReference type="InterPro" id="IPR042099">
    <property type="entry name" value="ANL_N_sf"/>
</dbReference>
<evidence type="ECO:0000256" key="1">
    <source>
        <dbReference type="ARBA" id="ARBA00022598"/>
    </source>
</evidence>
<dbReference type="GO" id="GO:0016874">
    <property type="term" value="F:ligase activity"/>
    <property type="evidence" value="ECO:0007669"/>
    <property type="project" value="UniProtKB-KW"/>
</dbReference>
<dbReference type="Proteomes" id="UP000017753">
    <property type="component" value="Chromosome"/>
</dbReference>
<protein>
    <submittedName>
        <fullName evidence="3">Long-chain acyl-CoA synthetase</fullName>
    </submittedName>
</protein>
<dbReference type="Pfam" id="PF23562">
    <property type="entry name" value="AMP-binding_C_3"/>
    <property type="match status" value="1"/>
</dbReference>
<dbReference type="PROSITE" id="PS00455">
    <property type="entry name" value="AMP_BINDING"/>
    <property type="match status" value="1"/>
</dbReference>